<organism evidence="2 3">
    <name type="scientific">Rosa chinensis</name>
    <name type="common">China rose</name>
    <dbReference type="NCBI Taxonomy" id="74649"/>
    <lineage>
        <taxon>Eukaryota</taxon>
        <taxon>Viridiplantae</taxon>
        <taxon>Streptophyta</taxon>
        <taxon>Embryophyta</taxon>
        <taxon>Tracheophyta</taxon>
        <taxon>Spermatophyta</taxon>
        <taxon>Magnoliopsida</taxon>
        <taxon>eudicotyledons</taxon>
        <taxon>Gunneridae</taxon>
        <taxon>Pentapetalae</taxon>
        <taxon>rosids</taxon>
        <taxon>fabids</taxon>
        <taxon>Rosales</taxon>
        <taxon>Rosaceae</taxon>
        <taxon>Rosoideae</taxon>
        <taxon>Rosoideae incertae sedis</taxon>
        <taxon>Rosa</taxon>
    </lineage>
</organism>
<accession>A0A2P6PCF2</accession>
<dbReference type="Proteomes" id="UP000238479">
    <property type="component" value="Chromosome 7"/>
</dbReference>
<name>A0A2P6PCF2_ROSCH</name>
<evidence type="ECO:0008006" key="4">
    <source>
        <dbReference type="Google" id="ProtNLM"/>
    </source>
</evidence>
<proteinExistence type="predicted"/>
<feature type="compositionally biased region" description="Basic and acidic residues" evidence="1">
    <location>
        <begin position="78"/>
        <end position="96"/>
    </location>
</feature>
<dbReference type="STRING" id="74649.A0A2P6PCF2"/>
<dbReference type="Gramene" id="PRQ19611">
    <property type="protein sequence ID" value="PRQ19611"/>
    <property type="gene ID" value="RchiOBHm_Chr7g0219111"/>
</dbReference>
<evidence type="ECO:0000256" key="1">
    <source>
        <dbReference type="SAM" id="MobiDB-lite"/>
    </source>
</evidence>
<feature type="compositionally biased region" description="Low complexity" evidence="1">
    <location>
        <begin position="97"/>
        <end position="106"/>
    </location>
</feature>
<comment type="caution">
    <text evidence="2">The sequence shown here is derived from an EMBL/GenBank/DDBJ whole genome shotgun (WGS) entry which is preliminary data.</text>
</comment>
<gene>
    <name evidence="2" type="ORF">RchiOBHm_Chr7g0219111</name>
</gene>
<dbReference type="AlphaFoldDB" id="A0A2P6PCF2"/>
<feature type="compositionally biased region" description="Basic and acidic residues" evidence="1">
    <location>
        <begin position="107"/>
        <end position="116"/>
    </location>
</feature>
<protein>
    <recommendedName>
        <fullName evidence="4">GMP synthase (glutamine-hydrolyzing)</fullName>
    </recommendedName>
</protein>
<dbReference type="EMBL" id="PDCK01000045">
    <property type="protein sequence ID" value="PRQ19611.1"/>
    <property type="molecule type" value="Genomic_DNA"/>
</dbReference>
<sequence length="116" mass="13373">MDPKAVKSDLVLILDYGSQYTHLIRSLSVFYLTSPLKPITDLNPPREPHSIHTEVHLQPSFPLTFRRSVQFSNCRSYDSHGRLEPAMSDQEHHMESHPQQPSQSPSMERKKSCGFR</sequence>
<evidence type="ECO:0000313" key="2">
    <source>
        <dbReference type="EMBL" id="PRQ19611.1"/>
    </source>
</evidence>
<keyword evidence="3" id="KW-1185">Reference proteome</keyword>
<evidence type="ECO:0000313" key="3">
    <source>
        <dbReference type="Proteomes" id="UP000238479"/>
    </source>
</evidence>
<feature type="region of interest" description="Disordered" evidence="1">
    <location>
        <begin position="78"/>
        <end position="116"/>
    </location>
</feature>
<reference evidence="2 3" key="1">
    <citation type="journal article" date="2018" name="Nat. Genet.">
        <title>The Rosa genome provides new insights in the design of modern roses.</title>
        <authorList>
            <person name="Bendahmane M."/>
        </authorList>
    </citation>
    <scope>NUCLEOTIDE SEQUENCE [LARGE SCALE GENOMIC DNA]</scope>
    <source>
        <strain evidence="3">cv. Old Blush</strain>
    </source>
</reference>